<protein>
    <submittedName>
        <fullName evidence="1">Uncharacterized protein</fullName>
    </submittedName>
</protein>
<evidence type="ECO:0000313" key="1">
    <source>
        <dbReference type="EMBL" id="AQM75291.1"/>
    </source>
</evidence>
<name>A0A218KRW7_9EURY</name>
<geneLocation type="plasmid" evidence="1">
    <name>pR1SE</name>
</geneLocation>
<proteinExistence type="predicted"/>
<keyword evidence="1" id="KW-0614">Plasmid</keyword>
<dbReference type="AlphaFoldDB" id="A0A218KRW7"/>
<dbReference type="EMBL" id="KX687704">
    <property type="protein sequence ID" value="AQM75291.1"/>
    <property type="molecule type" value="Genomic_DNA"/>
</dbReference>
<accession>A0A218KRW7</accession>
<reference evidence="1" key="1">
    <citation type="journal article" date="2017" name="Nat. Microbiol.">
        <title>A plasmid from an Antarctic haloarchaeon uses specialized membrane vesicles to disseminate and infect plasmid-free cells.</title>
        <authorList>
            <person name="Erdmann S."/>
            <person name="Tschitschko B."/>
            <person name="Zhong L."/>
            <person name="Raftery M.J."/>
            <person name="Cavicchioli R."/>
        </authorList>
    </citation>
    <scope>NUCLEOTIDE SEQUENCE</scope>
    <source>
        <strain evidence="1">R1S1</strain>
        <plasmid evidence="1">pR1SE</plasmid>
    </source>
</reference>
<sequence length="68" mass="7648">MGAISRYAAHGSLAAQPPTLPLARRRRFSRRRRALSPLQRLRDRQVSIDTGDAISRDQLVRTARPLAV</sequence>
<organism evidence="1">
    <name type="scientific">Halorubrum lacusprofundi</name>
    <dbReference type="NCBI Taxonomy" id="2247"/>
    <lineage>
        <taxon>Archaea</taxon>
        <taxon>Methanobacteriati</taxon>
        <taxon>Methanobacteriota</taxon>
        <taxon>Stenosarchaea group</taxon>
        <taxon>Halobacteria</taxon>
        <taxon>Halobacteriales</taxon>
        <taxon>Haloferacaceae</taxon>
        <taxon>Halorubrum</taxon>
    </lineage>
</organism>